<evidence type="ECO:0000313" key="4">
    <source>
        <dbReference type="Proteomes" id="UP000401717"/>
    </source>
</evidence>
<reference evidence="2" key="2">
    <citation type="journal article" date="2021" name="Front. Microbiol.">
        <title>Comprehensive Comparative Genomics and Phenotyping of Methylobacterium Species.</title>
        <authorList>
            <person name="Alessa O."/>
            <person name="Ogura Y."/>
            <person name="Fujitani Y."/>
            <person name="Takami H."/>
            <person name="Hayashi T."/>
            <person name="Sahin N."/>
            <person name="Tani A."/>
        </authorList>
    </citation>
    <scope>NUCLEOTIDE SEQUENCE</scope>
    <source>
        <strain evidence="2">DSM 22415</strain>
    </source>
</reference>
<gene>
    <name evidence="2" type="ORF">IFDJLNFL_0340</name>
    <name evidence="3" type="ORF">MTDSW087_02425</name>
</gene>
<reference evidence="2" key="3">
    <citation type="submission" date="2021-08" db="EMBL/GenBank/DDBJ databases">
        <authorList>
            <person name="Tani A."/>
            <person name="Ola A."/>
            <person name="Ogura Y."/>
            <person name="Katsura K."/>
            <person name="Hayashi T."/>
        </authorList>
    </citation>
    <scope>NUCLEOTIDE SEQUENCE</scope>
    <source>
        <strain evidence="2">DSM 22415</strain>
    </source>
</reference>
<dbReference type="AlphaFoldDB" id="A0A564FXK6"/>
<dbReference type="InterPro" id="IPR009057">
    <property type="entry name" value="Homeodomain-like_sf"/>
</dbReference>
<protein>
    <submittedName>
        <fullName evidence="2">IS630 family transposase ISMex21</fullName>
    </submittedName>
</protein>
<evidence type="ECO:0000313" key="3">
    <source>
        <dbReference type="EMBL" id="VUF12732.1"/>
    </source>
</evidence>
<dbReference type="SUPFAM" id="SSF46689">
    <property type="entry name" value="Homeodomain-like"/>
    <property type="match status" value="1"/>
</dbReference>
<keyword evidence="5" id="KW-1185">Reference proteome</keyword>
<evidence type="ECO:0000259" key="1">
    <source>
        <dbReference type="Pfam" id="PF13518"/>
    </source>
</evidence>
<proteinExistence type="predicted"/>
<reference evidence="3 4" key="1">
    <citation type="submission" date="2019-06" db="EMBL/GenBank/DDBJ databases">
        <authorList>
            <person name="Rodrigo-Torres L."/>
            <person name="Arahal R. D."/>
            <person name="Lucena T."/>
        </authorList>
    </citation>
    <scope>NUCLEOTIDE SEQUENCE [LARGE SCALE GENOMIC DNA]</scope>
    <source>
        <strain evidence="3 4">SW08-7</strain>
    </source>
</reference>
<feature type="domain" description="Insertion element IS150 protein InsJ-like helix-turn-helix" evidence="1">
    <location>
        <begin position="10"/>
        <end position="56"/>
    </location>
</feature>
<evidence type="ECO:0000313" key="5">
    <source>
        <dbReference type="Proteomes" id="UP001055303"/>
    </source>
</evidence>
<dbReference type="Pfam" id="PF13518">
    <property type="entry name" value="HTH_28"/>
    <property type="match status" value="1"/>
</dbReference>
<dbReference type="EMBL" id="CABFVH010000013">
    <property type="protein sequence ID" value="VUF12732.1"/>
    <property type="molecule type" value="Genomic_DNA"/>
</dbReference>
<dbReference type="EMBL" id="BPQI01000006">
    <property type="protein sequence ID" value="GJD54468.1"/>
    <property type="molecule type" value="Genomic_DNA"/>
</dbReference>
<dbReference type="InterPro" id="IPR055247">
    <property type="entry name" value="InsJ-like_HTH"/>
</dbReference>
<sequence length="127" mass="13625">MPSALSIDLRERVVAAMAEGVSCHGAAARFGVSASSASRWAGRLRQEGQVAPRSRGGDQRSLGIEAHADLTCATHEAQPTICLRELCAALAERGLTTSTSELSRFFARHRITRKRGRCTRSSTSGRT</sequence>
<organism evidence="3 4">
    <name type="scientific">Methylobacterium dankookense</name>
    <dbReference type="NCBI Taxonomy" id="560405"/>
    <lineage>
        <taxon>Bacteria</taxon>
        <taxon>Pseudomonadati</taxon>
        <taxon>Pseudomonadota</taxon>
        <taxon>Alphaproteobacteria</taxon>
        <taxon>Hyphomicrobiales</taxon>
        <taxon>Methylobacteriaceae</taxon>
        <taxon>Methylobacterium</taxon>
    </lineage>
</organism>
<evidence type="ECO:0000313" key="2">
    <source>
        <dbReference type="EMBL" id="GJD54468.1"/>
    </source>
</evidence>
<dbReference type="Proteomes" id="UP000401717">
    <property type="component" value="Unassembled WGS sequence"/>
</dbReference>
<accession>A0A564FXK6</accession>
<name>A0A564FXK6_9HYPH</name>
<dbReference type="Proteomes" id="UP001055303">
    <property type="component" value="Unassembled WGS sequence"/>
</dbReference>